<evidence type="ECO:0000259" key="3">
    <source>
        <dbReference type="SMART" id="SM00822"/>
    </source>
</evidence>
<dbReference type="GO" id="GO:0016491">
    <property type="term" value="F:oxidoreductase activity"/>
    <property type="evidence" value="ECO:0007669"/>
    <property type="project" value="UniProtKB-KW"/>
</dbReference>
<dbReference type="InterPro" id="IPR050259">
    <property type="entry name" value="SDR"/>
</dbReference>
<dbReference type="SMART" id="SM00822">
    <property type="entry name" value="PKS_KR"/>
    <property type="match status" value="1"/>
</dbReference>
<dbReference type="EMBL" id="DAAVNH010000012">
    <property type="protein sequence ID" value="HAF5506689.1"/>
    <property type="molecule type" value="Genomic_DNA"/>
</dbReference>
<dbReference type="InterPro" id="IPR036291">
    <property type="entry name" value="NAD(P)-bd_dom_sf"/>
</dbReference>
<gene>
    <name evidence="4" type="ORF">G8C29_004339</name>
</gene>
<dbReference type="SUPFAM" id="SSF51735">
    <property type="entry name" value="NAD(P)-binding Rossmann-fold domains"/>
    <property type="match status" value="1"/>
</dbReference>
<dbReference type="PANTHER" id="PTHR42879">
    <property type="entry name" value="3-OXOACYL-(ACYL-CARRIER-PROTEIN) REDUCTASE"/>
    <property type="match status" value="1"/>
</dbReference>
<dbReference type="PRINTS" id="PR00080">
    <property type="entry name" value="SDRFAMILY"/>
</dbReference>
<dbReference type="PANTHER" id="PTHR42879:SF2">
    <property type="entry name" value="3-OXOACYL-[ACYL-CARRIER-PROTEIN] REDUCTASE FABG"/>
    <property type="match status" value="1"/>
</dbReference>
<dbReference type="AlphaFoldDB" id="A0A749FVA4"/>
<reference evidence="4" key="2">
    <citation type="submission" date="2020-02" db="EMBL/GenBank/DDBJ databases">
        <authorList>
            <consortium name="NCBI Pathogen Detection Project"/>
        </authorList>
    </citation>
    <scope>NUCLEOTIDE SEQUENCE</scope>
    <source>
        <strain evidence="4">MA.GW_S01999-08</strain>
    </source>
</reference>
<proteinExistence type="inferred from homology"/>
<reference evidence="4" key="1">
    <citation type="journal article" date="2018" name="Genome Biol.">
        <title>SKESA: strategic k-mer extension for scrupulous assemblies.</title>
        <authorList>
            <person name="Souvorov A."/>
            <person name="Agarwala R."/>
            <person name="Lipman D.J."/>
        </authorList>
    </citation>
    <scope>NUCLEOTIDE SEQUENCE</scope>
    <source>
        <strain evidence="4">MA.GW_S01999-08</strain>
    </source>
</reference>
<keyword evidence="2" id="KW-0560">Oxidoreductase</keyword>
<dbReference type="InterPro" id="IPR057326">
    <property type="entry name" value="KR_dom"/>
</dbReference>
<dbReference type="PRINTS" id="PR00081">
    <property type="entry name" value="GDHRDH"/>
</dbReference>
<accession>A0A749FVA4</accession>
<dbReference type="InterPro" id="IPR002347">
    <property type="entry name" value="SDR_fam"/>
</dbReference>
<comment type="similarity">
    <text evidence="1">Belongs to the short-chain dehydrogenases/reductases (SDR) family.</text>
</comment>
<dbReference type="FunFam" id="3.40.50.720:FF:000173">
    <property type="entry name" value="3-oxoacyl-[acyl-carrier protein] reductase"/>
    <property type="match status" value="1"/>
</dbReference>
<protein>
    <submittedName>
        <fullName evidence="4">SDR family oxidoreductase</fullName>
    </submittedName>
</protein>
<evidence type="ECO:0000256" key="1">
    <source>
        <dbReference type="ARBA" id="ARBA00006484"/>
    </source>
</evidence>
<evidence type="ECO:0000313" key="4">
    <source>
        <dbReference type="EMBL" id="HAF5506689.1"/>
    </source>
</evidence>
<name>A0A749FVA4_SALER</name>
<comment type="caution">
    <text evidence="4">The sequence shown here is derived from an EMBL/GenBank/DDBJ whole genome shotgun (WGS) entry which is preliminary data.</text>
</comment>
<feature type="domain" description="Ketoreductase" evidence="3">
    <location>
        <begin position="4"/>
        <end position="177"/>
    </location>
</feature>
<organism evidence="4">
    <name type="scientific">Salmonella enterica</name>
    <name type="common">Salmonella choleraesuis</name>
    <dbReference type="NCBI Taxonomy" id="28901"/>
    <lineage>
        <taxon>Bacteria</taxon>
        <taxon>Pseudomonadati</taxon>
        <taxon>Pseudomonadota</taxon>
        <taxon>Gammaproteobacteria</taxon>
        <taxon>Enterobacterales</taxon>
        <taxon>Enterobacteriaceae</taxon>
        <taxon>Salmonella</taxon>
    </lineage>
</organism>
<dbReference type="Gene3D" id="3.40.50.720">
    <property type="entry name" value="NAD(P)-binding Rossmann-like Domain"/>
    <property type="match status" value="1"/>
</dbReference>
<evidence type="ECO:0000256" key="2">
    <source>
        <dbReference type="ARBA" id="ARBA00023002"/>
    </source>
</evidence>
<dbReference type="Pfam" id="PF13561">
    <property type="entry name" value="adh_short_C2"/>
    <property type="match status" value="1"/>
</dbReference>
<sequence length="245" mass="26850">MKTKWVLVTGGSRGIGKDIVKTLSCSMNVVFTGRDVTVVKETERSLFFTDKKTFVKGYVCNGCSHNDVTALSSELISDYGPPAGIVHNAGITRDSLHINQEMKDWYDVFHNNMFSIISWHKKLLPAMIQEGRGSIVLLSSVSAIKGNVGQTLYSSNKSALHGFSRSLAHEIGIFGLRVNCILPGLINTDMLKNIPEWKMKKMKCNVPLGRIGEPSDIAHAVEFLLSDKSCYITGQTLVIDGGLTA</sequence>